<dbReference type="PATRIC" id="fig|74031.6.peg.3663"/>
<reference evidence="3" key="1">
    <citation type="submission" date="2015-07" db="EMBL/GenBank/DDBJ databases">
        <title>Draft Genome Sequence of Roseovarius tolerans EL-164, a producer of N-Acylated Alanine Methyl Esters (NAMEs).</title>
        <authorList>
            <person name="Voget S."/>
            <person name="Bruns H."/>
            <person name="Wagner-Doebler I."/>
            <person name="Schulz S."/>
            <person name="Daniel R."/>
        </authorList>
    </citation>
    <scope>NUCLEOTIDE SEQUENCE [LARGE SCALE GENOMIC DNA]</scope>
    <source>
        <strain evidence="3">EL-164</strain>
    </source>
</reference>
<feature type="compositionally biased region" description="Basic and acidic residues" evidence="1">
    <location>
        <begin position="26"/>
        <end position="37"/>
    </location>
</feature>
<organism evidence="2 3">
    <name type="scientific">Roseovarius tolerans</name>
    <dbReference type="NCBI Taxonomy" id="74031"/>
    <lineage>
        <taxon>Bacteria</taxon>
        <taxon>Pseudomonadati</taxon>
        <taxon>Pseudomonadota</taxon>
        <taxon>Alphaproteobacteria</taxon>
        <taxon>Rhodobacterales</taxon>
        <taxon>Roseobacteraceae</taxon>
        <taxon>Roseovarius</taxon>
    </lineage>
</organism>
<dbReference type="Proteomes" id="UP000037046">
    <property type="component" value="Unassembled WGS sequence"/>
</dbReference>
<feature type="region of interest" description="Disordered" evidence="1">
    <location>
        <begin position="26"/>
        <end position="56"/>
    </location>
</feature>
<name>A0A0L6CQ50_9RHOB</name>
<accession>A0A0L6CQ50</accession>
<evidence type="ECO:0000313" key="2">
    <source>
        <dbReference type="EMBL" id="KNX39899.1"/>
    </source>
</evidence>
<evidence type="ECO:0000313" key="3">
    <source>
        <dbReference type="Proteomes" id="UP000037046"/>
    </source>
</evidence>
<dbReference type="AlphaFoldDB" id="A0A0L6CQ50"/>
<comment type="caution">
    <text evidence="2">The sequence shown here is derived from an EMBL/GenBank/DDBJ whole genome shotgun (WGS) entry which is preliminary data.</text>
</comment>
<sequence length="56" mass="6444">MPVGAETEPVDKIEFVVVYEDKDGKRMKTPLDRPADDRDSDDQGNGITRYELDFRI</sequence>
<protein>
    <submittedName>
        <fullName evidence="2">Uncharacterized protein</fullName>
    </submittedName>
</protein>
<dbReference type="EMBL" id="LGVV01000088">
    <property type="protein sequence ID" value="KNX39899.1"/>
    <property type="molecule type" value="Genomic_DNA"/>
</dbReference>
<evidence type="ECO:0000256" key="1">
    <source>
        <dbReference type="SAM" id="MobiDB-lite"/>
    </source>
</evidence>
<keyword evidence="3" id="KW-1185">Reference proteome</keyword>
<gene>
    <name evidence="2" type="ORF">ROTO_35660</name>
</gene>
<proteinExistence type="predicted"/>